<name>A0A0F9MNP5_9ZZZZ</name>
<feature type="domain" description="DUF4031" evidence="1">
    <location>
        <begin position="9"/>
        <end position="70"/>
    </location>
</feature>
<comment type="caution">
    <text evidence="2">The sequence shown here is derived from an EMBL/GenBank/DDBJ whole genome shotgun (WGS) entry which is preliminary data.</text>
</comment>
<gene>
    <name evidence="2" type="ORF">LCGC14_1437340</name>
</gene>
<dbReference type="AlphaFoldDB" id="A0A0F9MNP5"/>
<dbReference type="Pfam" id="PF13223">
    <property type="entry name" value="DUF4031"/>
    <property type="match status" value="1"/>
</dbReference>
<accession>A0A0F9MNP5</accession>
<dbReference type="InterPro" id="IPR025109">
    <property type="entry name" value="DUF4031"/>
</dbReference>
<dbReference type="EMBL" id="LAZR01009753">
    <property type="protein sequence ID" value="KKM70767.1"/>
    <property type="molecule type" value="Genomic_DNA"/>
</dbReference>
<proteinExistence type="predicted"/>
<protein>
    <recommendedName>
        <fullName evidence="1">DUF4031 domain-containing protein</fullName>
    </recommendedName>
</protein>
<evidence type="ECO:0000313" key="2">
    <source>
        <dbReference type="EMBL" id="KKM70767.1"/>
    </source>
</evidence>
<reference evidence="2" key="1">
    <citation type="journal article" date="2015" name="Nature">
        <title>Complex archaea that bridge the gap between prokaryotes and eukaryotes.</title>
        <authorList>
            <person name="Spang A."/>
            <person name="Saw J.H."/>
            <person name="Jorgensen S.L."/>
            <person name="Zaremba-Niedzwiedzka K."/>
            <person name="Martijn J."/>
            <person name="Lind A.E."/>
            <person name="van Eijk R."/>
            <person name="Schleper C."/>
            <person name="Guy L."/>
            <person name="Ettema T.J."/>
        </authorList>
    </citation>
    <scope>NUCLEOTIDE SEQUENCE</scope>
</reference>
<sequence length="76" mass="8922">MPIIFDNQGHLVSTESAEELHCFARRIKLAQSWYQNHPNHPHYDLTTQRARRNAELAGAIRVNSKELLELAWWGRK</sequence>
<organism evidence="2">
    <name type="scientific">marine sediment metagenome</name>
    <dbReference type="NCBI Taxonomy" id="412755"/>
    <lineage>
        <taxon>unclassified sequences</taxon>
        <taxon>metagenomes</taxon>
        <taxon>ecological metagenomes</taxon>
    </lineage>
</organism>
<evidence type="ECO:0000259" key="1">
    <source>
        <dbReference type="Pfam" id="PF13223"/>
    </source>
</evidence>